<dbReference type="InterPro" id="IPR042491">
    <property type="entry name" value="Vps35_C"/>
</dbReference>
<reference evidence="2" key="2">
    <citation type="submission" date="2017-02" db="EMBL/GenBank/DDBJ databases">
        <title>Sunflower complete genome.</title>
        <authorList>
            <person name="Langlade N."/>
            <person name="Munos S."/>
        </authorList>
    </citation>
    <scope>NUCLEOTIDE SEQUENCE [LARGE SCALE GENOMIC DNA]</scope>
    <source>
        <tissue evidence="2">Leaves</tissue>
    </source>
</reference>
<sequence length="108" mass="12436">MRAKKMESITLFVASLNNRKRYSTNGKCDKRYLYFFDKGNTQITVASIHGPIELVITTEIQRDTATSDPTVDVFFFSTIRYIQSQKAKGGATAEKFEQIKVWFVFMGY</sequence>
<proteinExistence type="predicted"/>
<reference evidence="1 3" key="1">
    <citation type="journal article" date="2017" name="Nature">
        <title>The sunflower genome provides insights into oil metabolism, flowering and Asterid evolution.</title>
        <authorList>
            <person name="Badouin H."/>
            <person name="Gouzy J."/>
            <person name="Grassa C.J."/>
            <person name="Murat F."/>
            <person name="Staton S.E."/>
            <person name="Cottret L."/>
            <person name="Lelandais-Briere C."/>
            <person name="Owens G.L."/>
            <person name="Carrere S."/>
            <person name="Mayjonade B."/>
            <person name="Legrand L."/>
            <person name="Gill N."/>
            <person name="Kane N.C."/>
            <person name="Bowers J.E."/>
            <person name="Hubner S."/>
            <person name="Bellec A."/>
            <person name="Berard A."/>
            <person name="Berges H."/>
            <person name="Blanchet N."/>
            <person name="Boniface M.C."/>
            <person name="Brunel D."/>
            <person name="Catrice O."/>
            <person name="Chaidir N."/>
            <person name="Claudel C."/>
            <person name="Donnadieu C."/>
            <person name="Faraut T."/>
            <person name="Fievet G."/>
            <person name="Helmstetter N."/>
            <person name="King M."/>
            <person name="Knapp S.J."/>
            <person name="Lai Z."/>
            <person name="Le Paslier M.C."/>
            <person name="Lippi Y."/>
            <person name="Lorenzon L."/>
            <person name="Mandel J.R."/>
            <person name="Marage G."/>
            <person name="Marchand G."/>
            <person name="Marquand E."/>
            <person name="Bret-Mestries E."/>
            <person name="Morien E."/>
            <person name="Nambeesan S."/>
            <person name="Nguyen T."/>
            <person name="Pegot-Espagnet P."/>
            <person name="Pouilly N."/>
            <person name="Raftis F."/>
            <person name="Sallet E."/>
            <person name="Schiex T."/>
            <person name="Thomas J."/>
            <person name="Vandecasteele C."/>
            <person name="Vares D."/>
            <person name="Vear F."/>
            <person name="Vautrin S."/>
            <person name="Crespi M."/>
            <person name="Mangin B."/>
            <person name="Burke J.M."/>
            <person name="Salse J."/>
            <person name="Munos S."/>
            <person name="Vincourt P."/>
            <person name="Rieseberg L.H."/>
            <person name="Langlade N.B."/>
        </authorList>
    </citation>
    <scope>NUCLEOTIDE SEQUENCE [LARGE SCALE GENOMIC DNA]</scope>
    <source>
        <strain evidence="3">cv. SF193</strain>
        <tissue evidence="1">Leaves</tissue>
    </source>
</reference>
<evidence type="ECO:0000313" key="1">
    <source>
        <dbReference type="EMBL" id="KAF5792421.1"/>
    </source>
</evidence>
<accession>A0A251TYL8</accession>
<dbReference type="AlphaFoldDB" id="A0A251TYL8"/>
<dbReference type="Gene3D" id="1.25.40.660">
    <property type="entry name" value="Vacuolar protein sorting-associated protein 35, helical subcomplex Vps35-C"/>
    <property type="match status" value="1"/>
</dbReference>
<dbReference type="STRING" id="4232.A0A251TYL8"/>
<name>A0A251TYL8_HELAN</name>
<dbReference type="Proteomes" id="UP000215914">
    <property type="component" value="Chromosome 9"/>
</dbReference>
<evidence type="ECO:0000313" key="3">
    <source>
        <dbReference type="Proteomes" id="UP000215914"/>
    </source>
</evidence>
<protein>
    <submittedName>
        <fullName evidence="1 2">Vacuolar protein sorting-associated protein</fullName>
    </submittedName>
</protein>
<organism evidence="2 3">
    <name type="scientific">Helianthus annuus</name>
    <name type="common">Common sunflower</name>
    <dbReference type="NCBI Taxonomy" id="4232"/>
    <lineage>
        <taxon>Eukaryota</taxon>
        <taxon>Viridiplantae</taxon>
        <taxon>Streptophyta</taxon>
        <taxon>Embryophyta</taxon>
        <taxon>Tracheophyta</taxon>
        <taxon>Spermatophyta</taxon>
        <taxon>Magnoliopsida</taxon>
        <taxon>eudicotyledons</taxon>
        <taxon>Gunneridae</taxon>
        <taxon>Pentapetalae</taxon>
        <taxon>asterids</taxon>
        <taxon>campanulids</taxon>
        <taxon>Asterales</taxon>
        <taxon>Asteraceae</taxon>
        <taxon>Asteroideae</taxon>
        <taxon>Heliantheae alliance</taxon>
        <taxon>Heliantheae</taxon>
        <taxon>Helianthus</taxon>
    </lineage>
</organism>
<dbReference type="Gramene" id="mRNA:HanXRQr2_Chr09g0405811">
    <property type="protein sequence ID" value="mRNA:HanXRQr2_Chr09g0405811"/>
    <property type="gene ID" value="HanXRQr2_Chr09g0405811"/>
</dbReference>
<dbReference type="EMBL" id="MNCJ02000324">
    <property type="protein sequence ID" value="KAF5792421.1"/>
    <property type="molecule type" value="Genomic_DNA"/>
</dbReference>
<dbReference type="InParanoid" id="A0A251TYL8"/>
<reference evidence="1" key="3">
    <citation type="submission" date="2020-06" db="EMBL/GenBank/DDBJ databases">
        <title>Helianthus annuus Genome sequencing and assembly Release 2.</title>
        <authorList>
            <person name="Gouzy J."/>
            <person name="Langlade N."/>
            <person name="Munos S."/>
        </authorList>
    </citation>
    <scope>NUCLEOTIDE SEQUENCE</scope>
    <source>
        <tissue evidence="1">Leaves</tissue>
    </source>
</reference>
<dbReference type="EMBL" id="CM007898">
    <property type="protein sequence ID" value="OTG16190.1"/>
    <property type="molecule type" value="Genomic_DNA"/>
</dbReference>
<gene>
    <name evidence="2" type="ORF">HannXRQ_Chr09g0268681</name>
    <name evidence="1" type="ORF">HanXRQr2_Chr09g0405811</name>
</gene>
<evidence type="ECO:0000313" key="2">
    <source>
        <dbReference type="EMBL" id="OTG16190.1"/>
    </source>
</evidence>
<keyword evidence="3" id="KW-1185">Reference proteome</keyword>